<comment type="similarity">
    <text evidence="1 5">Belongs to the NAD(P)-dependent epimerase/dehydratase family. Fucose synthase subfamily.</text>
</comment>
<feature type="binding site" evidence="5">
    <location>
        <position position="197"/>
    </location>
    <ligand>
        <name>substrate</name>
    </ligand>
</feature>
<dbReference type="SUPFAM" id="SSF51735">
    <property type="entry name" value="NAD(P)-binding Rossmann-fold domains"/>
    <property type="match status" value="1"/>
</dbReference>
<dbReference type="InterPro" id="IPR028614">
    <property type="entry name" value="GDP_fucose/colitose_synth"/>
</dbReference>
<comment type="caution">
    <text evidence="7">The sequence shown here is derived from an EMBL/GenBank/DDBJ whole genome shotgun (WGS) entry which is preliminary data.</text>
</comment>
<comment type="caution">
    <text evidence="5">Lacks conserved residue(s) required for the propagation of feature annotation.</text>
</comment>
<dbReference type="PANTHER" id="PTHR43238:SF1">
    <property type="entry name" value="GDP-L-FUCOSE SYNTHASE"/>
    <property type="match status" value="1"/>
</dbReference>
<evidence type="ECO:0000313" key="8">
    <source>
        <dbReference type="Proteomes" id="UP000176445"/>
    </source>
</evidence>
<comment type="function">
    <text evidence="5">Catalyzes the two-step NADP-dependent conversion of GDP-4-dehydro-6-deoxy-D-mannose to GDP-fucose, involving an epimerase and a reductase reaction.</text>
</comment>
<dbReference type="EMBL" id="MFKW01000028">
    <property type="protein sequence ID" value="OGG51468.1"/>
    <property type="molecule type" value="Genomic_DNA"/>
</dbReference>
<evidence type="ECO:0000313" key="7">
    <source>
        <dbReference type="EMBL" id="OGG51468.1"/>
    </source>
</evidence>
<feature type="binding site" evidence="5">
    <location>
        <position position="212"/>
    </location>
    <ligand>
        <name>substrate</name>
    </ligand>
</feature>
<feature type="site" description="Important for catalytic activity" evidence="5">
    <location>
        <position position="118"/>
    </location>
</feature>
<feature type="active site" description="Proton donor/acceptor" evidence="5">
    <location>
        <position position="146"/>
    </location>
</feature>
<evidence type="ECO:0000256" key="5">
    <source>
        <dbReference type="HAMAP-Rule" id="MF_00956"/>
    </source>
</evidence>
<evidence type="ECO:0000259" key="6">
    <source>
        <dbReference type="Pfam" id="PF01370"/>
    </source>
</evidence>
<dbReference type="Gene3D" id="3.90.25.10">
    <property type="entry name" value="UDP-galactose 4-epimerase, domain 1"/>
    <property type="match status" value="1"/>
</dbReference>
<dbReference type="GO" id="GO:0042351">
    <property type="term" value="P:'de novo' GDP-L-fucose biosynthetic process"/>
    <property type="evidence" value="ECO:0007669"/>
    <property type="project" value="UniProtKB-UniRule"/>
</dbReference>
<organism evidence="7 8">
    <name type="scientific">Candidatus Kaiserbacteria bacterium RIFCSPHIGHO2_01_FULL_54_36b</name>
    <dbReference type="NCBI Taxonomy" id="1798483"/>
    <lineage>
        <taxon>Bacteria</taxon>
        <taxon>Candidatus Kaiseribacteriota</taxon>
    </lineage>
</organism>
<feature type="binding site" evidence="5">
    <location>
        <position position="150"/>
    </location>
    <ligand>
        <name>NADP(+)</name>
        <dbReference type="ChEBI" id="CHEBI:58349"/>
    </ligand>
</feature>
<dbReference type="InterPro" id="IPR001509">
    <property type="entry name" value="Epimerase_deHydtase"/>
</dbReference>
<comment type="catalytic activity">
    <reaction evidence="5">
        <text>GDP-beta-L-fucose + NADP(+) = GDP-4-dehydro-alpha-D-rhamnose + NADPH + H(+)</text>
        <dbReference type="Rhea" id="RHEA:18885"/>
        <dbReference type="ChEBI" id="CHEBI:15378"/>
        <dbReference type="ChEBI" id="CHEBI:57273"/>
        <dbReference type="ChEBI" id="CHEBI:57783"/>
        <dbReference type="ChEBI" id="CHEBI:57964"/>
        <dbReference type="ChEBI" id="CHEBI:58349"/>
        <dbReference type="EC" id="1.1.1.271"/>
    </reaction>
</comment>
<dbReference type="UniPathway" id="UPA00128">
    <property type="reaction ID" value="UER00191"/>
</dbReference>
<comment type="pathway">
    <text evidence="5">Nucleotide-sugar biosynthesis; GDP-L-fucose biosynthesis via de novo pathway; GDP-L-fucose from GDP-alpha-D-mannose: step 2/2.</text>
</comment>
<dbReference type="PANTHER" id="PTHR43238">
    <property type="entry name" value="GDP-L-FUCOSE SYNTHASE"/>
    <property type="match status" value="1"/>
</dbReference>
<name>A0A1F6CQL5_9BACT</name>
<feature type="binding site" evidence="5">
    <location>
        <position position="189"/>
    </location>
    <ligand>
        <name>NADP(+)</name>
        <dbReference type="ChEBI" id="CHEBI:58349"/>
    </ligand>
</feature>
<dbReference type="GO" id="GO:0050577">
    <property type="term" value="F:GDP-L-fucose synthase activity"/>
    <property type="evidence" value="ECO:0007669"/>
    <property type="project" value="UniProtKB-UniRule"/>
</dbReference>
<dbReference type="GO" id="GO:0070401">
    <property type="term" value="F:NADP+ binding"/>
    <property type="evidence" value="ECO:0007669"/>
    <property type="project" value="UniProtKB-UniRule"/>
</dbReference>
<dbReference type="AlphaFoldDB" id="A0A1F6CQL5"/>
<keyword evidence="4 5" id="KW-0413">Isomerase</keyword>
<keyword evidence="5" id="KW-0511">Multifunctional enzyme</keyword>
<feature type="binding site" evidence="5">
    <location>
        <position position="279"/>
    </location>
    <ligand>
        <name>substrate</name>
    </ligand>
</feature>
<evidence type="ECO:0000256" key="4">
    <source>
        <dbReference type="ARBA" id="ARBA00023235"/>
    </source>
</evidence>
<keyword evidence="3 5" id="KW-0560">Oxidoreductase</keyword>
<dbReference type="Gene3D" id="3.40.50.720">
    <property type="entry name" value="NAD(P)-binding Rossmann-like Domain"/>
    <property type="match status" value="1"/>
</dbReference>
<dbReference type="Pfam" id="PF01370">
    <property type="entry name" value="Epimerase"/>
    <property type="match status" value="1"/>
</dbReference>
<feature type="domain" description="NAD-dependent epimerase/dehydratase" evidence="6">
    <location>
        <begin position="15"/>
        <end position="239"/>
    </location>
</feature>
<evidence type="ECO:0000256" key="3">
    <source>
        <dbReference type="ARBA" id="ARBA00023002"/>
    </source>
</evidence>
<dbReference type="Proteomes" id="UP000176445">
    <property type="component" value="Unassembled WGS sequence"/>
</dbReference>
<feature type="site" description="Important for catalytic activity" evidence="5">
    <location>
        <position position="116"/>
    </location>
</feature>
<keyword evidence="2 5" id="KW-0521">NADP</keyword>
<feature type="binding site" evidence="5">
    <location>
        <begin position="19"/>
        <end position="25"/>
    </location>
    <ligand>
        <name>NADP(+)</name>
        <dbReference type="ChEBI" id="CHEBI:58349"/>
    </ligand>
</feature>
<dbReference type="EC" id="1.1.1.271" evidence="5"/>
<gene>
    <name evidence="5" type="primary">fcl</name>
    <name evidence="7" type="ORF">A2704_04690</name>
</gene>
<dbReference type="GO" id="GO:0016853">
    <property type="term" value="F:isomerase activity"/>
    <property type="evidence" value="ECO:0007669"/>
    <property type="project" value="UniProtKB-KW"/>
</dbReference>
<reference evidence="7 8" key="1">
    <citation type="journal article" date="2016" name="Nat. Commun.">
        <title>Thousands of microbial genomes shed light on interconnected biogeochemical processes in an aquifer system.</title>
        <authorList>
            <person name="Anantharaman K."/>
            <person name="Brown C.T."/>
            <person name="Hug L.A."/>
            <person name="Sharon I."/>
            <person name="Castelle C.J."/>
            <person name="Probst A.J."/>
            <person name="Thomas B.C."/>
            <person name="Singh A."/>
            <person name="Wilkins M.J."/>
            <person name="Karaoz U."/>
            <person name="Brodie E.L."/>
            <person name="Williams K.H."/>
            <person name="Hubbard S.S."/>
            <person name="Banfield J.F."/>
        </authorList>
    </citation>
    <scope>NUCLEOTIDE SEQUENCE [LARGE SCALE GENOMIC DNA]</scope>
</reference>
<evidence type="ECO:0000256" key="1">
    <source>
        <dbReference type="ARBA" id="ARBA00005959"/>
    </source>
</evidence>
<feature type="binding site" evidence="5">
    <location>
        <position position="219"/>
    </location>
    <ligand>
        <name>substrate</name>
    </ligand>
</feature>
<accession>A0A1F6CQL5</accession>
<evidence type="ECO:0000256" key="2">
    <source>
        <dbReference type="ARBA" id="ARBA00022857"/>
    </source>
</evidence>
<dbReference type="InterPro" id="IPR036291">
    <property type="entry name" value="NAD(P)-bd_dom_sf"/>
</dbReference>
<protein>
    <recommendedName>
        <fullName evidence="5">GDP-L-fucose synthase</fullName>
        <ecNumber evidence="5">1.1.1.271</ecNumber>
    </recommendedName>
    <alternativeName>
        <fullName evidence="5">GDP-4-keto-6-deoxy-D-mannose-3,5-epimerase-4-reductase</fullName>
    </alternativeName>
</protein>
<sequence>MSTSDYGQYFSGKAVLVTGGAGFLGSHIVDRLRQVSDCRVAVPRRAEADLTVLSEAERYFSSVSPEVVIHCAAFYGGMKFHTIYPGKIYYENVVMGANVFEAARRAGVKKLVCVLSDCSYPGYLDKEVLSEDDLWKGLPHQSALDYGLAKRLLPIQGWAYKEQYGFNSIHLIPTNMYGLRDHFDPDRSHVVAALVKKFIEAVDAGSSRVEIWGSGRPTRNFLYVDDAAEGILRATVAMDDPAPMNLTNEHGNTVRELAEAVAGAVGFRGELYFNTEKPDGQMKKILDVSRMKNALGWMPSTDLATGLQKTVAWYRENQNLL</sequence>
<proteinExistence type="inferred from homology"/>
<dbReference type="HAMAP" id="MF_00956">
    <property type="entry name" value="GDP_fucose_synth"/>
    <property type="match status" value="1"/>
</dbReference>